<dbReference type="InterPro" id="IPR029051">
    <property type="entry name" value="DUF4352"/>
</dbReference>
<dbReference type="PROSITE" id="PS51257">
    <property type="entry name" value="PROKAR_LIPOPROTEIN"/>
    <property type="match status" value="1"/>
</dbReference>
<feature type="chain" id="PRO_5039584519" evidence="2">
    <location>
        <begin position="19"/>
        <end position="157"/>
    </location>
</feature>
<dbReference type="AlphaFoldDB" id="A0A5R8QC62"/>
<dbReference type="OrthoDB" id="9794580at2"/>
<evidence type="ECO:0000313" key="5">
    <source>
        <dbReference type="Proteomes" id="UP000306912"/>
    </source>
</evidence>
<proteinExistence type="predicted"/>
<dbReference type="InParanoid" id="A0A5R8QC62"/>
<feature type="domain" description="DUF4352" evidence="3">
    <location>
        <begin position="43"/>
        <end position="148"/>
    </location>
</feature>
<protein>
    <submittedName>
        <fullName evidence="4">DUF4352 domain-containing protein</fullName>
    </submittedName>
</protein>
<evidence type="ECO:0000256" key="2">
    <source>
        <dbReference type="SAM" id="SignalP"/>
    </source>
</evidence>
<keyword evidence="5" id="KW-1185">Reference proteome</keyword>
<evidence type="ECO:0000256" key="1">
    <source>
        <dbReference type="ARBA" id="ARBA00022729"/>
    </source>
</evidence>
<dbReference type="InterPro" id="IPR029050">
    <property type="entry name" value="Immunoprotect_excell_Ig-like"/>
</dbReference>
<feature type="signal peptide" evidence="2">
    <location>
        <begin position="1"/>
        <end position="18"/>
    </location>
</feature>
<gene>
    <name evidence="4" type="ORF">FEZ08_06895</name>
</gene>
<dbReference type="Gene3D" id="2.60.40.1240">
    <property type="match status" value="1"/>
</dbReference>
<dbReference type="Proteomes" id="UP000306912">
    <property type="component" value="Unassembled WGS sequence"/>
</dbReference>
<comment type="caution">
    <text evidence="4">The sequence shown here is derived from an EMBL/GenBank/DDBJ whole genome shotgun (WGS) entry which is preliminary data.</text>
</comment>
<dbReference type="RefSeq" id="WP_138190993.1">
    <property type="nucleotide sequence ID" value="NZ_VBWP01000005.1"/>
</dbReference>
<accession>A0A5R8QC62</accession>
<evidence type="ECO:0000259" key="3">
    <source>
        <dbReference type="Pfam" id="PF11611"/>
    </source>
</evidence>
<reference evidence="4 5" key="1">
    <citation type="submission" date="2019-05" db="EMBL/GenBank/DDBJ databases">
        <title>Culicoidintestinum kansasii gen. nov., sp. nov. from the gastrointestinal tract of the biting midge, Culicoides sonorensis.</title>
        <authorList>
            <person name="Neupane S."/>
            <person name="Ghosh A."/>
            <person name="Gunther S."/>
            <person name="Martin K."/>
            <person name="Zurek L."/>
        </authorList>
    </citation>
    <scope>NUCLEOTIDE SEQUENCE [LARGE SCALE GENOMIC DNA]</scope>
    <source>
        <strain evidence="4 5">CS-1</strain>
    </source>
</reference>
<evidence type="ECO:0000313" key="4">
    <source>
        <dbReference type="EMBL" id="TLG73856.1"/>
    </source>
</evidence>
<name>A0A5R8QC62_9FIRM</name>
<dbReference type="Pfam" id="PF11611">
    <property type="entry name" value="DUF4352"/>
    <property type="match status" value="1"/>
</dbReference>
<keyword evidence="1 2" id="KW-0732">Signal</keyword>
<sequence>MKKIFIALTLVGALTLTAACGSGSTGSTEAPAAEEQKQEVPTELTYTVLSTERTKELTSFQTASDGKEYLVLTVEAVNNTEQDKALPYNTFYFKFKNADGVELTQTMNTRDDSFKSGELAPGDRVQGTVVYEVAEGTGGKLIVTNAIFQTIEEIEVQ</sequence>
<organism evidence="4 5">
    <name type="scientific">Culicoidibacter larvae</name>
    <dbReference type="NCBI Taxonomy" id="2579976"/>
    <lineage>
        <taxon>Bacteria</taxon>
        <taxon>Bacillati</taxon>
        <taxon>Bacillota</taxon>
        <taxon>Culicoidibacteria</taxon>
        <taxon>Culicoidibacterales</taxon>
        <taxon>Culicoidibacteraceae</taxon>
        <taxon>Culicoidibacter</taxon>
    </lineage>
</organism>
<dbReference type="EMBL" id="VBWP01000005">
    <property type="protein sequence ID" value="TLG73856.1"/>
    <property type="molecule type" value="Genomic_DNA"/>
</dbReference>